<evidence type="ECO:0000259" key="2">
    <source>
        <dbReference type="Pfam" id="PF19077"/>
    </source>
</evidence>
<feature type="non-terminal residue" evidence="3">
    <location>
        <position position="219"/>
    </location>
</feature>
<evidence type="ECO:0000313" key="3">
    <source>
        <dbReference type="EMBL" id="MDN7528407.1"/>
    </source>
</evidence>
<dbReference type="NCBIfam" id="NF033510">
    <property type="entry name" value="Ca_tandemer"/>
    <property type="match status" value="2"/>
</dbReference>
<dbReference type="InterPro" id="IPR044016">
    <property type="entry name" value="Big_13"/>
</dbReference>
<feature type="domain" description="Bacterial Ig-like" evidence="2">
    <location>
        <begin position="2"/>
        <end position="56"/>
    </location>
</feature>
<feature type="compositionally biased region" description="Polar residues" evidence="1">
    <location>
        <begin position="141"/>
        <end position="153"/>
    </location>
</feature>
<dbReference type="Pfam" id="PF19077">
    <property type="entry name" value="Big_13"/>
    <property type="match status" value="2"/>
</dbReference>
<reference evidence="3" key="1">
    <citation type="submission" date="2023-07" db="EMBL/GenBank/DDBJ databases">
        <title>A collection of bacterial strains from the Burkholderia cepacia Research Laboratory and Repository.</title>
        <authorList>
            <person name="Lipuma J."/>
            <person name="Spilker T."/>
            <person name="Caverly L."/>
        </authorList>
    </citation>
    <scope>NUCLEOTIDE SEQUENCE</scope>
    <source>
        <strain evidence="3">AU45194</strain>
    </source>
</reference>
<feature type="domain" description="Bacterial Ig-like" evidence="2">
    <location>
        <begin position="71"/>
        <end position="162"/>
    </location>
</feature>
<sequence>DGDKAIGSTVADRSGNWAFTPGVPLADGEHAFTVTARDAAGNESEASDAYAVKVDTSGPGTVTITDAVDDRAPQTGSVSNGGYTNDTHPTLHGTAKPGSIVTIRDNGKLIGSVTTDSSGKWTFTPDQGHALTEGQHSMTAQSKDVSGAQSAPSQPYELNIDTTPPVKPSIEEVIDNAGDVTGPLHPHDTTDDAQPTLKGTAEQNSIVIIYDVVNGTKVL</sequence>
<dbReference type="Gene3D" id="3.30.420.430">
    <property type="match status" value="2"/>
</dbReference>
<comment type="caution">
    <text evidence="3">The sequence shown here is derived from an EMBL/GenBank/DDBJ whole genome shotgun (WGS) entry which is preliminary data.</text>
</comment>
<dbReference type="Proteomes" id="UP001172217">
    <property type="component" value="Unassembled WGS sequence"/>
</dbReference>
<gene>
    <name evidence="3" type="ORF">QZM70_36360</name>
</gene>
<keyword evidence="4" id="KW-1185">Reference proteome</keyword>
<evidence type="ECO:0000256" key="1">
    <source>
        <dbReference type="SAM" id="MobiDB-lite"/>
    </source>
</evidence>
<evidence type="ECO:0000313" key="4">
    <source>
        <dbReference type="Proteomes" id="UP001172217"/>
    </source>
</evidence>
<proteinExistence type="predicted"/>
<feature type="region of interest" description="Disordered" evidence="1">
    <location>
        <begin position="71"/>
        <end position="98"/>
    </location>
</feature>
<protein>
    <submittedName>
        <fullName evidence="3">Ig-like domain-containing protein</fullName>
    </submittedName>
</protein>
<feature type="region of interest" description="Disordered" evidence="1">
    <location>
        <begin position="176"/>
        <end position="196"/>
    </location>
</feature>
<accession>A0ABT8P3I1</accession>
<dbReference type="RefSeq" id="WP_301771413.1">
    <property type="nucleotide sequence ID" value="NZ_JAUJQL010000084.1"/>
</dbReference>
<organism evidence="3 4">
    <name type="scientific">Burkholderia orbicola</name>
    <dbReference type="NCBI Taxonomy" id="2978683"/>
    <lineage>
        <taxon>Bacteria</taxon>
        <taxon>Pseudomonadati</taxon>
        <taxon>Pseudomonadota</taxon>
        <taxon>Betaproteobacteria</taxon>
        <taxon>Burkholderiales</taxon>
        <taxon>Burkholderiaceae</taxon>
        <taxon>Burkholderia</taxon>
        <taxon>Burkholderia cepacia complex</taxon>
    </lineage>
</organism>
<dbReference type="EMBL" id="JAUJQL010000084">
    <property type="protein sequence ID" value="MDN7528407.1"/>
    <property type="molecule type" value="Genomic_DNA"/>
</dbReference>
<feature type="region of interest" description="Disordered" evidence="1">
    <location>
        <begin position="141"/>
        <end position="162"/>
    </location>
</feature>
<feature type="non-terminal residue" evidence="3">
    <location>
        <position position="1"/>
    </location>
</feature>
<name>A0ABT8P3I1_9BURK</name>
<feature type="compositionally biased region" description="Polar residues" evidence="1">
    <location>
        <begin position="74"/>
        <end position="88"/>
    </location>
</feature>